<sequence length="208" mass="23751">MNTPNHPDDEDILYLREGGPQAVADLYSKYRPQLERMVEFRMDRRLLGRVDAADVLQDSYMEIARRVESFLEDPAVSFFVWARQITWQTLMMSHRSHLGVQKRDARQEVRLHGGGYSQGTSVSLASRLVGDVTSPSQGAIRDEQTQQLREALDSMDSVDREVLALRHFEQLSNKEVAEVLNLGKTAASNRYVRALERLKKIMDETLGT</sequence>
<dbReference type="InterPro" id="IPR013324">
    <property type="entry name" value="RNA_pol_sigma_r3/r4-like"/>
</dbReference>
<dbReference type="Pfam" id="PF04542">
    <property type="entry name" value="Sigma70_r2"/>
    <property type="match status" value="1"/>
</dbReference>
<dbReference type="NCBIfam" id="TIGR02984">
    <property type="entry name" value="Sig-70_plancto1"/>
    <property type="match status" value="1"/>
</dbReference>
<evidence type="ECO:0000256" key="3">
    <source>
        <dbReference type="ARBA" id="ARBA00023082"/>
    </source>
</evidence>
<dbReference type="CDD" id="cd06171">
    <property type="entry name" value="Sigma70_r4"/>
    <property type="match status" value="1"/>
</dbReference>
<dbReference type="GO" id="GO:0003677">
    <property type="term" value="F:DNA binding"/>
    <property type="evidence" value="ECO:0007669"/>
    <property type="project" value="UniProtKB-KW"/>
</dbReference>
<keyword evidence="4" id="KW-0238">DNA-binding</keyword>
<evidence type="ECO:0000256" key="2">
    <source>
        <dbReference type="ARBA" id="ARBA00023015"/>
    </source>
</evidence>
<dbReference type="Pfam" id="PF08281">
    <property type="entry name" value="Sigma70_r4_2"/>
    <property type="match status" value="1"/>
</dbReference>
<reference evidence="8 9" key="1">
    <citation type="submission" date="2019-08" db="EMBL/GenBank/DDBJ databases">
        <title>Deep-cultivation of Planctomycetes and their phenomic and genomic characterization uncovers novel biology.</title>
        <authorList>
            <person name="Wiegand S."/>
            <person name="Jogler M."/>
            <person name="Boedeker C."/>
            <person name="Pinto D."/>
            <person name="Vollmers J."/>
            <person name="Rivas-Marin E."/>
            <person name="Kohn T."/>
            <person name="Peeters S.H."/>
            <person name="Heuer A."/>
            <person name="Rast P."/>
            <person name="Oberbeckmann S."/>
            <person name="Bunk B."/>
            <person name="Jeske O."/>
            <person name="Meyerdierks A."/>
            <person name="Storesund J.E."/>
            <person name="Kallscheuer N."/>
            <person name="Luecker S."/>
            <person name="Lage O.M."/>
            <person name="Pohl T."/>
            <person name="Merkel B.J."/>
            <person name="Hornburger P."/>
            <person name="Mueller R.-W."/>
            <person name="Bruemmer F."/>
            <person name="Labrenz M."/>
            <person name="Spormann A.M."/>
            <person name="Op den Camp H."/>
            <person name="Overmann J."/>
            <person name="Amann R."/>
            <person name="Jetten M.S.M."/>
            <person name="Mascher T."/>
            <person name="Medema M.H."/>
            <person name="Devos D.P."/>
            <person name="Kaster A.-K."/>
            <person name="Ovreas L."/>
            <person name="Rohde M."/>
            <person name="Galperin M.Y."/>
            <person name="Jogler C."/>
        </authorList>
    </citation>
    <scope>NUCLEOTIDE SEQUENCE [LARGE SCALE GENOMIC DNA]</scope>
    <source>
        <strain evidence="8 9">FC18</strain>
    </source>
</reference>
<dbReference type="Gene3D" id="1.10.10.10">
    <property type="entry name" value="Winged helix-like DNA-binding domain superfamily/Winged helix DNA-binding domain"/>
    <property type="match status" value="1"/>
</dbReference>
<evidence type="ECO:0000256" key="1">
    <source>
        <dbReference type="ARBA" id="ARBA00010641"/>
    </source>
</evidence>
<dbReference type="KEGG" id="mff:MFFC18_50170"/>
<dbReference type="Proteomes" id="UP000322214">
    <property type="component" value="Chromosome"/>
</dbReference>
<dbReference type="SUPFAM" id="SSF88946">
    <property type="entry name" value="Sigma2 domain of RNA polymerase sigma factors"/>
    <property type="match status" value="1"/>
</dbReference>
<gene>
    <name evidence="8" type="primary">sigW_6</name>
    <name evidence="8" type="ORF">MFFC18_50170</name>
</gene>
<feature type="domain" description="RNA polymerase sigma-70 region 2" evidence="6">
    <location>
        <begin position="26"/>
        <end position="96"/>
    </location>
</feature>
<comment type="similarity">
    <text evidence="1">Belongs to the sigma-70 factor family. ECF subfamily.</text>
</comment>
<evidence type="ECO:0000313" key="9">
    <source>
        <dbReference type="Proteomes" id="UP000322214"/>
    </source>
</evidence>
<dbReference type="STRING" id="980251.GCA_001642875_01395"/>
<dbReference type="InterPro" id="IPR013249">
    <property type="entry name" value="RNA_pol_sigma70_r4_t2"/>
</dbReference>
<keyword evidence="3" id="KW-0731">Sigma factor</keyword>
<dbReference type="InterPro" id="IPR014284">
    <property type="entry name" value="RNA_pol_sigma-70_dom"/>
</dbReference>
<keyword evidence="9" id="KW-1185">Reference proteome</keyword>
<feature type="domain" description="RNA polymerase sigma factor 70 region 4 type 2" evidence="7">
    <location>
        <begin position="146"/>
        <end position="198"/>
    </location>
</feature>
<name>A0A5B9PFN0_9BACT</name>
<dbReference type="InterPro" id="IPR036388">
    <property type="entry name" value="WH-like_DNA-bd_sf"/>
</dbReference>
<organism evidence="8 9">
    <name type="scientific">Mariniblastus fucicola</name>
    <dbReference type="NCBI Taxonomy" id="980251"/>
    <lineage>
        <taxon>Bacteria</taxon>
        <taxon>Pseudomonadati</taxon>
        <taxon>Planctomycetota</taxon>
        <taxon>Planctomycetia</taxon>
        <taxon>Pirellulales</taxon>
        <taxon>Pirellulaceae</taxon>
        <taxon>Mariniblastus</taxon>
    </lineage>
</organism>
<dbReference type="RefSeq" id="WP_075084197.1">
    <property type="nucleotide sequence ID" value="NZ_CP042912.1"/>
</dbReference>
<proteinExistence type="inferred from homology"/>
<accession>A0A5B9PFN0</accession>
<dbReference type="InterPro" id="IPR013325">
    <property type="entry name" value="RNA_pol_sigma_r2"/>
</dbReference>
<dbReference type="PANTHER" id="PTHR43133">
    <property type="entry name" value="RNA POLYMERASE ECF-TYPE SIGMA FACTO"/>
    <property type="match status" value="1"/>
</dbReference>
<evidence type="ECO:0000259" key="7">
    <source>
        <dbReference type="Pfam" id="PF08281"/>
    </source>
</evidence>
<dbReference type="Gene3D" id="1.10.1740.10">
    <property type="match status" value="1"/>
</dbReference>
<dbReference type="GO" id="GO:0016987">
    <property type="term" value="F:sigma factor activity"/>
    <property type="evidence" value="ECO:0007669"/>
    <property type="project" value="UniProtKB-KW"/>
</dbReference>
<dbReference type="InterPro" id="IPR007627">
    <property type="entry name" value="RNA_pol_sigma70_r2"/>
</dbReference>
<dbReference type="NCBIfam" id="TIGR02937">
    <property type="entry name" value="sigma70-ECF"/>
    <property type="match status" value="1"/>
</dbReference>
<dbReference type="AlphaFoldDB" id="A0A5B9PFN0"/>
<evidence type="ECO:0000259" key="6">
    <source>
        <dbReference type="Pfam" id="PF04542"/>
    </source>
</evidence>
<keyword evidence="5" id="KW-0804">Transcription</keyword>
<dbReference type="SUPFAM" id="SSF88659">
    <property type="entry name" value="Sigma3 and sigma4 domains of RNA polymerase sigma factors"/>
    <property type="match status" value="1"/>
</dbReference>
<evidence type="ECO:0000256" key="4">
    <source>
        <dbReference type="ARBA" id="ARBA00023125"/>
    </source>
</evidence>
<dbReference type="GO" id="GO:0006352">
    <property type="term" value="P:DNA-templated transcription initiation"/>
    <property type="evidence" value="ECO:0007669"/>
    <property type="project" value="InterPro"/>
</dbReference>
<evidence type="ECO:0000256" key="5">
    <source>
        <dbReference type="ARBA" id="ARBA00023163"/>
    </source>
</evidence>
<keyword evidence="2" id="KW-0805">Transcription regulation</keyword>
<evidence type="ECO:0000313" key="8">
    <source>
        <dbReference type="EMBL" id="QEG25094.1"/>
    </source>
</evidence>
<protein>
    <submittedName>
        <fullName evidence="8">ECF RNA polymerase sigma factor SigW</fullName>
    </submittedName>
</protein>
<dbReference type="PANTHER" id="PTHR43133:SF8">
    <property type="entry name" value="RNA POLYMERASE SIGMA FACTOR HI_1459-RELATED"/>
    <property type="match status" value="1"/>
</dbReference>
<dbReference type="InterPro" id="IPR014326">
    <property type="entry name" value="RNA_pol_sigma-70_Plancto"/>
</dbReference>
<dbReference type="InterPro" id="IPR039425">
    <property type="entry name" value="RNA_pol_sigma-70-like"/>
</dbReference>
<dbReference type="EMBL" id="CP042912">
    <property type="protein sequence ID" value="QEG25094.1"/>
    <property type="molecule type" value="Genomic_DNA"/>
</dbReference>